<gene>
    <name evidence="4" type="ORF">AQUCO_00500382v1</name>
</gene>
<dbReference type="InterPro" id="IPR002885">
    <property type="entry name" value="PPR_rpt"/>
</dbReference>
<dbReference type="Gene3D" id="1.25.40.10">
    <property type="entry name" value="Tetratricopeptide repeat domain"/>
    <property type="match status" value="3"/>
</dbReference>
<dbReference type="NCBIfam" id="TIGR00756">
    <property type="entry name" value="PPR"/>
    <property type="match status" value="4"/>
</dbReference>
<dbReference type="PANTHER" id="PTHR47936:SF5">
    <property type="entry name" value="PENTACOTRIPEPTIDE-REPEAT REGION OF PRORP DOMAIN-CONTAINING PROTEIN"/>
    <property type="match status" value="1"/>
</dbReference>
<dbReference type="PANTHER" id="PTHR47936">
    <property type="entry name" value="PPR_LONG DOMAIN-CONTAINING PROTEIN"/>
    <property type="match status" value="1"/>
</dbReference>
<dbReference type="STRING" id="218851.A0A2G5ERP3"/>
<dbReference type="EMBL" id="KZ305022">
    <property type="protein sequence ID" value="PIA58415.1"/>
    <property type="molecule type" value="Genomic_DNA"/>
</dbReference>
<dbReference type="Proteomes" id="UP000230069">
    <property type="component" value="Unassembled WGS sequence"/>
</dbReference>
<dbReference type="GO" id="GO:0031930">
    <property type="term" value="P:mitochondria-nucleus signaling pathway"/>
    <property type="evidence" value="ECO:0007669"/>
    <property type="project" value="TreeGrafter"/>
</dbReference>
<dbReference type="PROSITE" id="PS51375">
    <property type="entry name" value="PPR"/>
    <property type="match status" value="4"/>
</dbReference>
<dbReference type="OrthoDB" id="185373at2759"/>
<keyword evidence="5" id="KW-1185">Reference proteome</keyword>
<feature type="repeat" description="PPR" evidence="3">
    <location>
        <begin position="175"/>
        <end position="209"/>
    </location>
</feature>
<keyword evidence="2" id="KW-0677">Repeat</keyword>
<reference evidence="4 5" key="1">
    <citation type="submission" date="2017-09" db="EMBL/GenBank/DDBJ databases">
        <title>WGS assembly of Aquilegia coerulea Goldsmith.</title>
        <authorList>
            <person name="Hodges S."/>
            <person name="Kramer E."/>
            <person name="Nordborg M."/>
            <person name="Tomkins J."/>
            <person name="Borevitz J."/>
            <person name="Derieg N."/>
            <person name="Yan J."/>
            <person name="Mihaltcheva S."/>
            <person name="Hayes R.D."/>
            <person name="Rokhsar D."/>
        </authorList>
    </citation>
    <scope>NUCLEOTIDE SEQUENCE [LARGE SCALE GENOMIC DNA]</scope>
    <source>
        <strain evidence="5">cv. Goldsmith</strain>
    </source>
</reference>
<sequence>MSSSSSTSAKSLYRIFTKTTSSKPVINTKPSKPTPTHKSLVDKLFREKNLSKLVEKFIKCSEIPRFRGHHNIYEDTVRRLASAKRFSFVEQVIEHQKKYDDITCEGFAMRLISLYGKAGMLDHASKLFDELPQLKCQRTLKSFNSLLYACVQSKQYDKAEKFFRELPLSLSITPDVISYNIVIQAFSEMGSLDSAELMLDEMESNGVKSNLITFNTIINGFYHIGKFSDGERIWARMEESGIEPDIRSYNAKLKGLVHGGKMAEAVELVEKLGSSELEANHVTYNLLIEGYCNDGYSDEAKSVYDHMLKSGCIPNRTTFETLIPYIYEKGDLDLALKLCLDSVNSNCLIDVGVLQVVVDGFAKASRIKEAENFVKLARSKKYHDSKLKMPSKVD</sequence>
<dbReference type="AlphaFoldDB" id="A0A2G5ERP3"/>
<accession>A0A2G5ERP3</accession>
<dbReference type="FunCoup" id="A0A2G5ERP3">
    <property type="interactions" value="735"/>
</dbReference>
<evidence type="ECO:0000256" key="1">
    <source>
        <dbReference type="ARBA" id="ARBA00007626"/>
    </source>
</evidence>
<evidence type="ECO:0000256" key="2">
    <source>
        <dbReference type="ARBA" id="ARBA00022737"/>
    </source>
</evidence>
<evidence type="ECO:0000256" key="3">
    <source>
        <dbReference type="PROSITE-ProRule" id="PRU00708"/>
    </source>
</evidence>
<dbReference type="GO" id="GO:0010019">
    <property type="term" value="P:chloroplast-nucleus signaling pathway"/>
    <property type="evidence" value="ECO:0007669"/>
    <property type="project" value="TreeGrafter"/>
</dbReference>
<organism evidence="4 5">
    <name type="scientific">Aquilegia coerulea</name>
    <name type="common">Rocky mountain columbine</name>
    <dbReference type="NCBI Taxonomy" id="218851"/>
    <lineage>
        <taxon>Eukaryota</taxon>
        <taxon>Viridiplantae</taxon>
        <taxon>Streptophyta</taxon>
        <taxon>Embryophyta</taxon>
        <taxon>Tracheophyta</taxon>
        <taxon>Spermatophyta</taxon>
        <taxon>Magnoliopsida</taxon>
        <taxon>Ranunculales</taxon>
        <taxon>Ranunculaceae</taxon>
        <taxon>Thalictroideae</taxon>
        <taxon>Aquilegia</taxon>
    </lineage>
</organism>
<feature type="repeat" description="PPR" evidence="3">
    <location>
        <begin position="245"/>
        <end position="279"/>
    </location>
</feature>
<comment type="similarity">
    <text evidence="1">Belongs to the PPR family. P subfamily.</text>
</comment>
<evidence type="ECO:0000313" key="5">
    <source>
        <dbReference type="Proteomes" id="UP000230069"/>
    </source>
</evidence>
<proteinExistence type="inferred from homology"/>
<evidence type="ECO:0008006" key="6">
    <source>
        <dbReference type="Google" id="ProtNLM"/>
    </source>
</evidence>
<feature type="repeat" description="PPR" evidence="3">
    <location>
        <begin position="210"/>
        <end position="244"/>
    </location>
</feature>
<evidence type="ECO:0000313" key="4">
    <source>
        <dbReference type="EMBL" id="PIA58415.1"/>
    </source>
</evidence>
<feature type="repeat" description="PPR" evidence="3">
    <location>
        <begin position="280"/>
        <end position="314"/>
    </location>
</feature>
<protein>
    <recommendedName>
        <fullName evidence="6">Pentacotripeptide-repeat region of PRORP domain-containing protein</fullName>
    </recommendedName>
</protein>
<name>A0A2G5ERP3_AQUCA</name>
<dbReference type="GO" id="GO:0009507">
    <property type="term" value="C:chloroplast"/>
    <property type="evidence" value="ECO:0007669"/>
    <property type="project" value="TreeGrafter"/>
</dbReference>
<dbReference type="Pfam" id="PF01535">
    <property type="entry name" value="PPR"/>
    <property type="match status" value="2"/>
</dbReference>
<dbReference type="InParanoid" id="A0A2G5ERP3"/>
<dbReference type="Pfam" id="PF13041">
    <property type="entry name" value="PPR_2"/>
    <property type="match status" value="2"/>
</dbReference>
<dbReference type="InterPro" id="IPR011990">
    <property type="entry name" value="TPR-like_helical_dom_sf"/>
</dbReference>